<accession>A0A2D2LX63</accession>
<organism evidence="2 4">
    <name type="scientific">Faucicola osloensis</name>
    <name type="common">Moraxella osloensis</name>
    <dbReference type="NCBI Taxonomy" id="34062"/>
    <lineage>
        <taxon>Bacteria</taxon>
        <taxon>Pseudomonadati</taxon>
        <taxon>Pseudomonadota</taxon>
        <taxon>Gammaproteobacteria</taxon>
        <taxon>Moraxellales</taxon>
        <taxon>Moraxellaceae</taxon>
        <taxon>Faucicola</taxon>
    </lineage>
</organism>
<geneLocation type="plasmid" evidence="4">
    <name>pnp7-1</name>
</geneLocation>
<dbReference type="EMBL" id="CP024444">
    <property type="protein sequence ID" value="ATR79621.1"/>
    <property type="molecule type" value="Genomic_DNA"/>
</dbReference>
<dbReference type="Proteomes" id="UP000229340">
    <property type="component" value="Plasmid pNP7-1"/>
</dbReference>
<name>A0A2D2LX63_FAUOS</name>
<dbReference type="InterPro" id="IPR002686">
    <property type="entry name" value="Transposase_17"/>
</dbReference>
<dbReference type="GO" id="GO:0006313">
    <property type="term" value="P:DNA transposition"/>
    <property type="evidence" value="ECO:0007669"/>
    <property type="project" value="InterPro"/>
</dbReference>
<dbReference type="GO" id="GO:0004803">
    <property type="term" value="F:transposase activity"/>
    <property type="evidence" value="ECO:0007669"/>
    <property type="project" value="InterPro"/>
</dbReference>
<reference evidence="4" key="1">
    <citation type="submission" date="2017-10" db="EMBL/GenBank/DDBJ databases">
        <title>Complete genome sequence of Moraxella osloensis NP7 isolated from human skin.</title>
        <authorList>
            <person name="Lee K."/>
            <person name="Lim J.Y."/>
            <person name="Hwang I."/>
        </authorList>
    </citation>
    <scope>NUCLEOTIDE SEQUENCE [LARGE SCALE GENOMIC DNA]</scope>
    <source>
        <strain evidence="4">NP7</strain>
        <plasmid evidence="4">pnp7-1</plasmid>
    </source>
</reference>
<reference evidence="2" key="2">
    <citation type="journal article" date="2018" name="Genome Announc.">
        <title>Complete Genome Sequences of Three Moraxella osloensis Strains Isolated from Human Skin.</title>
        <authorList>
            <person name="Lim J.Y."/>
            <person name="Hwang I."/>
            <person name="Ganzorig M."/>
            <person name="Huang S.L."/>
            <person name="Cho G.S."/>
            <person name="Franz C.M.A.P."/>
            <person name="Lee K."/>
        </authorList>
    </citation>
    <scope>NUCLEOTIDE SEQUENCE</scope>
    <source>
        <strain evidence="2">NP7</strain>
        <plasmid evidence="2">pNP7-1</plasmid>
    </source>
</reference>
<dbReference type="EMBL" id="SSCJ01000007">
    <property type="protein sequence ID" value="MDI4510280.1"/>
    <property type="molecule type" value="Genomic_DNA"/>
</dbReference>
<evidence type="ECO:0000259" key="1">
    <source>
        <dbReference type="Pfam" id="PF01797"/>
    </source>
</evidence>
<feature type="domain" description="Transposase IS200-like" evidence="1">
    <location>
        <begin position="13"/>
        <end position="116"/>
    </location>
</feature>
<dbReference type="Pfam" id="PF01797">
    <property type="entry name" value="Y1_Tnp"/>
    <property type="match status" value="1"/>
</dbReference>
<sequence>MSRGFKDRRFVVSYLYTYLVFYILNDAHKLDDTTQAIIKEAIFRVCDLNGGQLIIFEYEPHCINFIVRYPATISVSSLVNRFKSASTKALKREASGMLSVDEGVFWSASYAAYSVDPTCLKNPCEMLNARTISQL</sequence>
<geneLocation type="plasmid" evidence="2">
    <name>pNP7-1</name>
</geneLocation>
<dbReference type="Gene3D" id="3.30.70.1290">
    <property type="entry name" value="Transposase IS200-like"/>
    <property type="match status" value="1"/>
</dbReference>
<evidence type="ECO:0000313" key="4">
    <source>
        <dbReference type="Proteomes" id="UP000229340"/>
    </source>
</evidence>
<evidence type="ECO:0000313" key="2">
    <source>
        <dbReference type="EMBL" id="ATR79621.1"/>
    </source>
</evidence>
<dbReference type="RefSeq" id="WP_100270990.1">
    <property type="nucleotide sequence ID" value="NZ_CP024444.1"/>
</dbReference>
<dbReference type="GO" id="GO:0003677">
    <property type="term" value="F:DNA binding"/>
    <property type="evidence" value="ECO:0007669"/>
    <property type="project" value="InterPro"/>
</dbReference>
<reference evidence="2" key="3">
    <citation type="journal article" date="2018" name="Misainmurhag Hoiji">
        <title>Complete genome sequence of multidrug-resistant Moraxella osloensis NP7 with multiple plasmids isolated from human skin.</title>
        <authorList>
            <person name="Ganzorig M."/>
            <person name="Lim J.Y."/>
            <person name="Hwang I."/>
            <person name="Lee K."/>
        </authorList>
    </citation>
    <scope>NUCLEOTIDE SEQUENCE</scope>
    <source>
        <strain evidence="2">NP7</strain>
        <plasmid evidence="2">pNP7-1</plasmid>
    </source>
</reference>
<reference evidence="3" key="4">
    <citation type="submission" date="2019-04" db="EMBL/GenBank/DDBJ databases">
        <title>Moraxella osloensis CCUG 73412, isolated from corneal scrapings as causative agent of keratitis.</title>
        <authorList>
            <person name="Connolly G."/>
            <person name="Jaen-Luchoro D."/>
            <person name="Pinyeiro-Iglesias B."/>
            <person name="Curry A."/>
            <person name="Knowles S."/>
            <person name="Moore E.R.B."/>
        </authorList>
    </citation>
    <scope>NUCLEOTIDE SEQUENCE</scope>
    <source>
        <strain evidence="3">CCUG 73412</strain>
    </source>
</reference>
<evidence type="ECO:0000313" key="3">
    <source>
        <dbReference type="EMBL" id="MDI4510280.1"/>
    </source>
</evidence>
<keyword evidence="2" id="KW-0614">Plasmid</keyword>
<dbReference type="AlphaFoldDB" id="A0A2D2LX63"/>
<dbReference type="InterPro" id="IPR036515">
    <property type="entry name" value="Transposase_17_sf"/>
</dbReference>
<dbReference type="SUPFAM" id="SSF143422">
    <property type="entry name" value="Transposase IS200-like"/>
    <property type="match status" value="1"/>
</dbReference>
<proteinExistence type="predicted"/>
<protein>
    <recommendedName>
        <fullName evidence="1">Transposase IS200-like domain-containing protein</fullName>
    </recommendedName>
</protein>
<gene>
    <name evidence="3" type="ORF">E6P75_08675</name>
    <name evidence="2" type="ORF">NP7_09635</name>
</gene>